<sequence length="131" mass="14539">MSAVQVIQGEGFKLCITREDGYLHARVYDGVDSQAVSIAYQKMLAEACRVSGHTRLLLVEELEASVEAADVDMVITAALEAGLGDVRIAFVELREDLAGNEYAEILCRERGMHVRTFTDELSARQWLLYGE</sequence>
<evidence type="ECO:0000313" key="2">
    <source>
        <dbReference type="Proteomes" id="UP000295414"/>
    </source>
</evidence>
<evidence type="ECO:0000313" key="1">
    <source>
        <dbReference type="EMBL" id="TCT26014.1"/>
    </source>
</evidence>
<evidence type="ECO:0008006" key="3">
    <source>
        <dbReference type="Google" id="ProtNLM"/>
    </source>
</evidence>
<name>A0A4R3NB34_9GAMM</name>
<dbReference type="EMBL" id="SMAP01000001">
    <property type="protein sequence ID" value="TCT26014.1"/>
    <property type="molecule type" value="Genomic_DNA"/>
</dbReference>
<protein>
    <recommendedName>
        <fullName evidence="3">STAS/SEC14 domain-containing protein</fullName>
    </recommendedName>
</protein>
<dbReference type="RefSeq" id="WP_114959125.1">
    <property type="nucleotide sequence ID" value="NZ_MSZW01000024.1"/>
</dbReference>
<comment type="caution">
    <text evidence="1">The sequence shown here is derived from an EMBL/GenBank/DDBJ whole genome shotgun (WGS) entry which is preliminary data.</text>
</comment>
<organism evidence="1 2">
    <name type="scientific">Thermomonas haemolytica</name>
    <dbReference type="NCBI Taxonomy" id="141949"/>
    <lineage>
        <taxon>Bacteria</taxon>
        <taxon>Pseudomonadati</taxon>
        <taxon>Pseudomonadota</taxon>
        <taxon>Gammaproteobacteria</taxon>
        <taxon>Lysobacterales</taxon>
        <taxon>Lysobacteraceae</taxon>
        <taxon>Thermomonas</taxon>
    </lineage>
</organism>
<keyword evidence="2" id="KW-1185">Reference proteome</keyword>
<dbReference type="Proteomes" id="UP000295414">
    <property type="component" value="Unassembled WGS sequence"/>
</dbReference>
<dbReference type="AlphaFoldDB" id="A0A4R3NB34"/>
<dbReference type="OrthoDB" id="6058167at2"/>
<proteinExistence type="predicted"/>
<gene>
    <name evidence="1" type="ORF">EDC34_101341</name>
</gene>
<reference evidence="1 2" key="1">
    <citation type="submission" date="2019-03" db="EMBL/GenBank/DDBJ databases">
        <title>Genomic Encyclopedia of Type Strains, Phase IV (KMG-IV): sequencing the most valuable type-strain genomes for metagenomic binning, comparative biology and taxonomic classification.</title>
        <authorList>
            <person name="Goeker M."/>
        </authorList>
    </citation>
    <scope>NUCLEOTIDE SEQUENCE [LARGE SCALE GENOMIC DNA]</scope>
    <source>
        <strain evidence="1 2">DSM 13605</strain>
    </source>
</reference>
<accession>A0A4R3NB34</accession>